<dbReference type="PANTHER" id="PTHR47331:SF5">
    <property type="entry name" value="RIBONUCLEASE H"/>
    <property type="match status" value="1"/>
</dbReference>
<dbReference type="AlphaFoldDB" id="A0A6G0VQ13"/>
<evidence type="ECO:0000259" key="1">
    <source>
        <dbReference type="Pfam" id="PF00078"/>
    </source>
</evidence>
<sequence>LINKVTHMSCNILIFIIVTPLTADNYVIAWDALKQSFENQQLIASAHIDKLFSFVPLKKESLSSLSSFVHVFTDNVSAIKALGVQDMAGFILFHIGARVIDTETRRLFEASIEQNEVPSLDMLLKFVEKRCKILENVGTLVGINEKQDNIFKGSSKKTKGGPPGKTSLTISTSSTASKCPFCQHEHQIHRCFSFKHKPVTVRRKFVSDNSLCFICLKSGHNASSCTAVFTCKKCEGRHNTLLHLESFGVKNNSEVTQKENTNVQATTSKPVGNNTVFAGTISTQTTVVLGTAVIRIQDNTGVMHQIRILLDSGSQVSAITADCANRLGLKRSKSHVEVVGLSQQPVSKVKGVTQCDFFPLQSEQPLFKANNVIILSQITGLMPTCSLPVTVRKRYQHLVLADPEFDRPGTVDMLIGGDLYPMILQPKADIIHTPGLPSAMHTNLGWIIVGSLKDSTSLPLMSLTISTVPVMNETLQQFWRIEEPIVHTQSTTEDERCEEWFCKTVSRDTSGRFCVALPFRSTINAQCNTEQDLITPSGLGSSRTMALNRLLNIERRLAKDPELYSAYRCFMDEYLSLCHMRATDKQGKYFIPHHAVVKWENGKMKIRVVFDASAKSSSGFSLNDCLATGPKLQSDITDILLRSRFYKYLFIADIEKMYRQIRVNDADCAYQHILWRNSPNEEVKEYELCTITYGVNAAPYLAIRCLHQLDSDCGTEFPLAKNLLVTSTYVDDIVAGADTERDVLELQRQLISLL</sequence>
<evidence type="ECO:0000313" key="2">
    <source>
        <dbReference type="EMBL" id="KAF0704944.1"/>
    </source>
</evidence>
<dbReference type="InterPro" id="IPR043502">
    <property type="entry name" value="DNA/RNA_pol_sf"/>
</dbReference>
<feature type="domain" description="Reverse transcriptase" evidence="1">
    <location>
        <begin position="622"/>
        <end position="748"/>
    </location>
</feature>
<dbReference type="SUPFAM" id="SSF56672">
    <property type="entry name" value="DNA/RNA polymerases"/>
    <property type="match status" value="1"/>
</dbReference>
<dbReference type="Gene3D" id="3.30.70.270">
    <property type="match status" value="1"/>
</dbReference>
<dbReference type="Gene3D" id="2.40.70.10">
    <property type="entry name" value="Acid Proteases"/>
    <property type="match status" value="1"/>
</dbReference>
<name>A0A6G0VQ13_APHCR</name>
<gene>
    <name evidence="2" type="ORF">FWK35_00037405</name>
</gene>
<dbReference type="InterPro" id="IPR000477">
    <property type="entry name" value="RT_dom"/>
</dbReference>
<dbReference type="Gene3D" id="3.10.10.10">
    <property type="entry name" value="HIV Type 1 Reverse Transcriptase, subunit A, domain 1"/>
    <property type="match status" value="1"/>
</dbReference>
<dbReference type="EMBL" id="VUJU01013411">
    <property type="protein sequence ID" value="KAF0704944.1"/>
    <property type="molecule type" value="Genomic_DNA"/>
</dbReference>
<organism evidence="2 3">
    <name type="scientific">Aphis craccivora</name>
    <name type="common">Cowpea aphid</name>
    <dbReference type="NCBI Taxonomy" id="307492"/>
    <lineage>
        <taxon>Eukaryota</taxon>
        <taxon>Metazoa</taxon>
        <taxon>Ecdysozoa</taxon>
        <taxon>Arthropoda</taxon>
        <taxon>Hexapoda</taxon>
        <taxon>Insecta</taxon>
        <taxon>Pterygota</taxon>
        <taxon>Neoptera</taxon>
        <taxon>Paraneoptera</taxon>
        <taxon>Hemiptera</taxon>
        <taxon>Sternorrhyncha</taxon>
        <taxon>Aphidomorpha</taxon>
        <taxon>Aphidoidea</taxon>
        <taxon>Aphididae</taxon>
        <taxon>Aphidini</taxon>
        <taxon>Aphis</taxon>
        <taxon>Aphis</taxon>
    </lineage>
</organism>
<dbReference type="OrthoDB" id="6618188at2759"/>
<dbReference type="PANTHER" id="PTHR47331">
    <property type="entry name" value="PHD-TYPE DOMAIN-CONTAINING PROTEIN"/>
    <property type="match status" value="1"/>
</dbReference>
<dbReference type="Pfam" id="PF03564">
    <property type="entry name" value="DUF1759"/>
    <property type="match status" value="1"/>
</dbReference>
<proteinExistence type="predicted"/>
<comment type="caution">
    <text evidence="2">The sequence shown here is derived from an EMBL/GenBank/DDBJ whole genome shotgun (WGS) entry which is preliminary data.</text>
</comment>
<accession>A0A6G0VQ13</accession>
<protein>
    <recommendedName>
        <fullName evidence="1">Reverse transcriptase domain-containing protein</fullName>
    </recommendedName>
</protein>
<reference evidence="2 3" key="1">
    <citation type="submission" date="2019-08" db="EMBL/GenBank/DDBJ databases">
        <title>Whole genome of Aphis craccivora.</title>
        <authorList>
            <person name="Voronova N.V."/>
            <person name="Shulinski R.S."/>
            <person name="Bandarenka Y.V."/>
            <person name="Zhorov D.G."/>
            <person name="Warner D."/>
        </authorList>
    </citation>
    <scope>NUCLEOTIDE SEQUENCE [LARGE SCALE GENOMIC DNA]</scope>
    <source>
        <strain evidence="2">180601</strain>
        <tissue evidence="2">Whole Body</tissue>
    </source>
</reference>
<feature type="non-terminal residue" evidence="2">
    <location>
        <position position="1"/>
    </location>
</feature>
<dbReference type="GO" id="GO:0071897">
    <property type="term" value="P:DNA biosynthetic process"/>
    <property type="evidence" value="ECO:0007669"/>
    <property type="project" value="UniProtKB-ARBA"/>
</dbReference>
<dbReference type="InterPro" id="IPR021109">
    <property type="entry name" value="Peptidase_aspartic_dom_sf"/>
</dbReference>
<dbReference type="Pfam" id="PF00078">
    <property type="entry name" value="RVT_1"/>
    <property type="match status" value="1"/>
</dbReference>
<dbReference type="InterPro" id="IPR043128">
    <property type="entry name" value="Rev_trsase/Diguanyl_cyclase"/>
</dbReference>
<dbReference type="Proteomes" id="UP000478052">
    <property type="component" value="Unassembled WGS sequence"/>
</dbReference>
<dbReference type="InterPro" id="IPR005312">
    <property type="entry name" value="DUF1759"/>
</dbReference>
<feature type="non-terminal residue" evidence="2">
    <location>
        <position position="754"/>
    </location>
</feature>
<keyword evidence="3" id="KW-1185">Reference proteome</keyword>
<evidence type="ECO:0000313" key="3">
    <source>
        <dbReference type="Proteomes" id="UP000478052"/>
    </source>
</evidence>